<dbReference type="EMBL" id="KF669658">
    <property type="protein sequence ID" value="AGY48143.1"/>
    <property type="molecule type" value="Genomic_DNA"/>
</dbReference>
<keyword evidence="2" id="KW-1185">Reference proteome</keyword>
<organism evidence="1 2">
    <name type="scientific">Acinetobacter phage Presley</name>
    <dbReference type="NCBI Taxonomy" id="1406780"/>
    <lineage>
        <taxon>Viruses</taxon>
        <taxon>Duplodnaviria</taxon>
        <taxon>Heunggongvirae</taxon>
        <taxon>Uroviricota</taxon>
        <taxon>Caudoviricetes</taxon>
        <taxon>Schitoviridae</taxon>
        <taxon>Presleyvirus</taxon>
        <taxon>Presleyvirus presley</taxon>
    </lineage>
</organism>
<evidence type="ECO:0000313" key="2">
    <source>
        <dbReference type="Proteomes" id="UP000017656"/>
    </source>
</evidence>
<name>U5PZZ1_9CAUD</name>
<dbReference type="RefSeq" id="YP_009007644.1">
    <property type="nucleotide sequence ID" value="NC_023581.1"/>
</dbReference>
<evidence type="ECO:0000313" key="1">
    <source>
        <dbReference type="EMBL" id="AGY48143.1"/>
    </source>
</evidence>
<dbReference type="Proteomes" id="UP000017656">
    <property type="component" value="Segment"/>
</dbReference>
<reference evidence="1 2" key="1">
    <citation type="journal article" date="2013" name="Genome Announc.">
        <title>Complete Genome of Acinetobacter baumannii N4-Like Podophage Presley.</title>
        <authorList>
            <person name="Farmer N.G."/>
            <person name="Wood T.L."/>
            <person name="Chamakura K.R."/>
            <person name="Kuty Everett G.F."/>
        </authorList>
    </citation>
    <scope>NUCLEOTIDE SEQUENCE [LARGE SCALE GENOMIC DNA]</scope>
</reference>
<proteinExistence type="predicted"/>
<dbReference type="GeneID" id="18504214"/>
<sequence length="73" mass="8211">MINVIEQYTVSDQCVMQLNHHIEAGIYTVDLNYMNGAVIATMMGSKNESTATWFYENLEGSYEELAEVQANGE</sequence>
<dbReference type="KEGG" id="vg:18504214"/>
<accession>U5PZZ1</accession>
<gene>
    <name evidence="1" type="ORF">Presley_76</name>
</gene>
<protein>
    <submittedName>
        <fullName evidence="1">Uncharacterized protein</fullName>
    </submittedName>
</protein>